<keyword evidence="9" id="KW-1185">Reference proteome</keyword>
<evidence type="ECO:0000313" key="9">
    <source>
        <dbReference type="Proteomes" id="UP001152885"/>
    </source>
</evidence>
<dbReference type="PROSITE" id="PS00455">
    <property type="entry name" value="AMP_BINDING"/>
    <property type="match status" value="1"/>
</dbReference>
<dbReference type="OrthoDB" id="1700726at2759"/>
<dbReference type="InterPro" id="IPR000873">
    <property type="entry name" value="AMP-dep_synth/lig_dom"/>
</dbReference>
<dbReference type="GO" id="GO:0035336">
    <property type="term" value="P:long-chain fatty-acyl-CoA metabolic process"/>
    <property type="evidence" value="ECO:0007669"/>
    <property type="project" value="TreeGrafter"/>
</dbReference>
<evidence type="ECO:0000256" key="5">
    <source>
        <dbReference type="ARBA" id="ARBA00036813"/>
    </source>
</evidence>
<dbReference type="PANTHER" id="PTHR43272:SF83">
    <property type="entry name" value="ACYL-COA SYNTHETASE LONG-CHAIN, ISOFORM J"/>
    <property type="match status" value="1"/>
</dbReference>
<evidence type="ECO:0000259" key="7">
    <source>
        <dbReference type="Pfam" id="PF00501"/>
    </source>
</evidence>
<keyword evidence="2" id="KW-0436">Ligase</keyword>
<feature type="domain" description="AMP-dependent synthetase/ligase" evidence="7">
    <location>
        <begin position="84"/>
        <end position="514"/>
    </location>
</feature>
<reference evidence="8" key="1">
    <citation type="submission" date="2022-12" db="EMBL/GenBank/DDBJ databases">
        <authorList>
            <person name="Brejova B."/>
        </authorList>
    </citation>
    <scope>NUCLEOTIDE SEQUENCE</scope>
</reference>
<dbReference type="PANTHER" id="PTHR43272">
    <property type="entry name" value="LONG-CHAIN-FATTY-ACID--COA LIGASE"/>
    <property type="match status" value="1"/>
</dbReference>
<dbReference type="GO" id="GO:0005886">
    <property type="term" value="C:plasma membrane"/>
    <property type="evidence" value="ECO:0007669"/>
    <property type="project" value="TreeGrafter"/>
</dbReference>
<dbReference type="Proteomes" id="UP001152885">
    <property type="component" value="Unassembled WGS sequence"/>
</dbReference>
<keyword evidence="3" id="KW-0547">Nucleotide-binding</keyword>
<feature type="compositionally biased region" description="Basic and acidic residues" evidence="6">
    <location>
        <begin position="23"/>
        <end position="33"/>
    </location>
</feature>
<dbReference type="InterPro" id="IPR020845">
    <property type="entry name" value="AMP-binding_CS"/>
</dbReference>
<evidence type="ECO:0000313" key="8">
    <source>
        <dbReference type="EMBL" id="CAI5756217.1"/>
    </source>
</evidence>
<dbReference type="AlphaFoldDB" id="A0A9W4TR89"/>
<comment type="similarity">
    <text evidence="1">Belongs to the ATP-dependent AMP-binding enzyme family.</text>
</comment>
<feature type="region of interest" description="Disordered" evidence="6">
    <location>
        <begin position="1"/>
        <end position="33"/>
    </location>
</feature>
<dbReference type="SUPFAM" id="SSF56801">
    <property type="entry name" value="Acetyl-CoA synthetase-like"/>
    <property type="match status" value="1"/>
</dbReference>
<protein>
    <recommendedName>
        <fullName evidence="7">AMP-dependent synthetase/ligase domain-containing protein</fullName>
    </recommendedName>
</protein>
<dbReference type="Gene3D" id="3.40.50.12780">
    <property type="entry name" value="N-terminal domain of ligase-like"/>
    <property type="match status" value="1"/>
</dbReference>
<accession>A0A9W4TR89</accession>
<dbReference type="GO" id="GO:0005811">
    <property type="term" value="C:lipid droplet"/>
    <property type="evidence" value="ECO:0007669"/>
    <property type="project" value="TreeGrafter"/>
</dbReference>
<organism evidence="8 9">
    <name type="scientific">Candida verbasci</name>
    <dbReference type="NCBI Taxonomy" id="1227364"/>
    <lineage>
        <taxon>Eukaryota</taxon>
        <taxon>Fungi</taxon>
        <taxon>Dikarya</taxon>
        <taxon>Ascomycota</taxon>
        <taxon>Saccharomycotina</taxon>
        <taxon>Pichiomycetes</taxon>
        <taxon>Debaryomycetaceae</taxon>
        <taxon>Candida/Lodderomyces clade</taxon>
        <taxon>Candida</taxon>
    </lineage>
</organism>
<dbReference type="InterPro" id="IPR042099">
    <property type="entry name" value="ANL_N_sf"/>
</dbReference>
<dbReference type="GO" id="GO:0004467">
    <property type="term" value="F:long-chain fatty acid-CoA ligase activity"/>
    <property type="evidence" value="ECO:0007669"/>
    <property type="project" value="UniProtKB-EC"/>
</dbReference>
<dbReference type="GO" id="GO:0005524">
    <property type="term" value="F:ATP binding"/>
    <property type="evidence" value="ECO:0007669"/>
    <property type="project" value="UniProtKB-KW"/>
</dbReference>
<evidence type="ECO:0000256" key="6">
    <source>
        <dbReference type="SAM" id="MobiDB-lite"/>
    </source>
</evidence>
<sequence>MAPLTVPVGEAKQGETAPRRKASQKEGSLDRPLDSKANTMAEFIEECFGRNGNRNAIGWRDLKDIIVETKQVTKVIDGESKKVDKDWIYYEMGPYNYISYPDLLKLVQNYSKGLIEHGLKPNQQSKLMIFASTSHQWMQSFLASIFQNIPIVTAYDTLGESGLIHSLVQTESNAIFTDNALLGSLLNPLKKANSVKLIIHGEEIDENDKRQNGKLYKDAQKAKDEILKIRPDIKFISYNDIIKSGEKSQVALSYPKPEDPCCIMYTSGSTGDPKGVVITNKNLLSACAGISTNAGRDLVGPNDSVIAFLPLAHIFELAFECIAFWWGVPLGYANVKTLTETSVRNCQPDLIEFKPTVMVGVAAVWESVRKGVLQKVKQASPIQQKIFWAAYHAKLTFNKFNIPGGSLFDIVFKKVKAATGGKLRYVLNGGSSISVDAQIFVSTLIAPMLLGYGLTETCANAAILEHNHFEYGTLGTLVGSVTAKLVDVADAGYYAKNNEGEIWLKGGCVVSQYYKNEKETNDAFTEDGWFKTGDIGQFDERGGLKIIDRKKNLVKTLNGEYIALEKLESIYRSNPLVQNICVYADQSKVKPIAIVIPIEASLRQELGDNSTELSHLVNDKKAQKAVLNSLLSTGKNQGLKGIELLQNVVLLDEEWTPQNGFVTSAQKLQRRKILNSCKKQVDEAYK</sequence>
<dbReference type="GO" id="GO:0005783">
    <property type="term" value="C:endoplasmic reticulum"/>
    <property type="evidence" value="ECO:0007669"/>
    <property type="project" value="TreeGrafter"/>
</dbReference>
<comment type="caution">
    <text evidence="8">The sequence shown here is derived from an EMBL/GenBank/DDBJ whole genome shotgun (WGS) entry which is preliminary data.</text>
</comment>
<dbReference type="EMBL" id="CANTUO010000001">
    <property type="protein sequence ID" value="CAI5756217.1"/>
    <property type="molecule type" value="Genomic_DNA"/>
</dbReference>
<keyword evidence="4" id="KW-0067">ATP-binding</keyword>
<proteinExistence type="inferred from homology"/>
<gene>
    <name evidence="8" type="ORF">CANVERA_P0734</name>
</gene>
<evidence type="ECO:0000256" key="2">
    <source>
        <dbReference type="ARBA" id="ARBA00022598"/>
    </source>
</evidence>
<evidence type="ECO:0000256" key="3">
    <source>
        <dbReference type="ARBA" id="ARBA00022741"/>
    </source>
</evidence>
<comment type="catalytic activity">
    <reaction evidence="5">
        <text>a long-chain fatty acid + ATP + CoA = a long-chain fatty acyl-CoA + AMP + diphosphate</text>
        <dbReference type="Rhea" id="RHEA:15421"/>
        <dbReference type="ChEBI" id="CHEBI:30616"/>
        <dbReference type="ChEBI" id="CHEBI:33019"/>
        <dbReference type="ChEBI" id="CHEBI:57287"/>
        <dbReference type="ChEBI" id="CHEBI:57560"/>
        <dbReference type="ChEBI" id="CHEBI:83139"/>
        <dbReference type="ChEBI" id="CHEBI:456215"/>
        <dbReference type="EC" id="6.2.1.3"/>
    </reaction>
</comment>
<evidence type="ECO:0000256" key="4">
    <source>
        <dbReference type="ARBA" id="ARBA00022840"/>
    </source>
</evidence>
<evidence type="ECO:0000256" key="1">
    <source>
        <dbReference type="ARBA" id="ARBA00006432"/>
    </source>
</evidence>
<dbReference type="Pfam" id="PF00501">
    <property type="entry name" value="AMP-binding"/>
    <property type="match status" value="1"/>
</dbReference>
<name>A0A9W4TR89_9ASCO</name>